<dbReference type="Pfam" id="PF22528">
    <property type="entry name" value="PRMT_C"/>
    <property type="match status" value="1"/>
</dbReference>
<name>A0A6V7Q8X2_ANACO</name>
<dbReference type="Gene3D" id="2.70.160.11">
    <property type="entry name" value="Hnrnp arginine n-methyltransferase1"/>
    <property type="match status" value="1"/>
</dbReference>
<dbReference type="InterPro" id="IPR055135">
    <property type="entry name" value="PRMT_dom"/>
</dbReference>
<keyword evidence="2" id="KW-0812">Transmembrane</keyword>
<evidence type="ECO:0000256" key="1">
    <source>
        <dbReference type="ARBA" id="ARBA00022691"/>
    </source>
</evidence>
<dbReference type="SUPFAM" id="SSF53335">
    <property type="entry name" value="S-adenosyl-L-methionine-dependent methyltransferases"/>
    <property type="match status" value="1"/>
</dbReference>
<reference evidence="4" key="1">
    <citation type="submission" date="2020-07" db="EMBL/GenBank/DDBJ databases">
        <authorList>
            <person name="Lin J."/>
        </authorList>
    </citation>
    <scope>NUCLEOTIDE SEQUENCE</scope>
</reference>
<proteinExistence type="predicted"/>
<evidence type="ECO:0000256" key="2">
    <source>
        <dbReference type="SAM" id="Phobius"/>
    </source>
</evidence>
<keyword evidence="2" id="KW-1133">Transmembrane helix</keyword>
<accession>A0A6V7Q8X2</accession>
<keyword evidence="2" id="KW-0472">Membrane</keyword>
<dbReference type="InterPro" id="IPR029063">
    <property type="entry name" value="SAM-dependent_MTases_sf"/>
</dbReference>
<keyword evidence="1" id="KW-0949">S-adenosyl-L-methionine</keyword>
<feature type="domain" description="Protein arginine N-methyltransferase" evidence="3">
    <location>
        <begin position="110"/>
        <end position="177"/>
    </location>
</feature>
<dbReference type="EMBL" id="LR862134">
    <property type="protein sequence ID" value="CAD1839480.1"/>
    <property type="molecule type" value="Genomic_DNA"/>
</dbReference>
<organism evidence="4">
    <name type="scientific">Ananas comosus var. bracteatus</name>
    <name type="common">red pineapple</name>
    <dbReference type="NCBI Taxonomy" id="296719"/>
    <lineage>
        <taxon>Eukaryota</taxon>
        <taxon>Viridiplantae</taxon>
        <taxon>Streptophyta</taxon>
        <taxon>Embryophyta</taxon>
        <taxon>Tracheophyta</taxon>
        <taxon>Spermatophyta</taxon>
        <taxon>Magnoliopsida</taxon>
        <taxon>Liliopsida</taxon>
        <taxon>Poales</taxon>
        <taxon>Bromeliaceae</taxon>
        <taxon>Bromelioideae</taxon>
        <taxon>Ananas</taxon>
    </lineage>
</organism>
<sequence length="205" mass="23021">MASVFIEYALKSQFETSIYLQNLFLYGYGAIFNFLAIVGTAVFKGRFINKIMKRHGTGLLRVQLLRELADQGASCCSWLLDIFIVLVIKGLLALTSLKATQRLQCFLYATMQHKAFSPYFSSSMQIEFSTPGTCHGFALWIDWLIDERNSISISTGPVNRHWKQGVQLISKPVVVNVASCYAEIEASFDPSTSELFVKPSFSYPS</sequence>
<gene>
    <name evidence="4" type="ORF">CB5_LOCUS22691</name>
</gene>
<evidence type="ECO:0000259" key="3">
    <source>
        <dbReference type="Pfam" id="PF22528"/>
    </source>
</evidence>
<feature type="transmembrane region" description="Helical" evidence="2">
    <location>
        <begin position="23"/>
        <end position="43"/>
    </location>
</feature>
<protein>
    <recommendedName>
        <fullName evidence="3">Protein arginine N-methyltransferase domain-containing protein</fullName>
    </recommendedName>
</protein>
<dbReference type="AlphaFoldDB" id="A0A6V7Q8X2"/>
<evidence type="ECO:0000313" key="4">
    <source>
        <dbReference type="EMBL" id="CAD1839480.1"/>
    </source>
</evidence>